<organism evidence="8">
    <name type="scientific">Timema genevievae</name>
    <name type="common">Walking stick</name>
    <dbReference type="NCBI Taxonomy" id="629358"/>
    <lineage>
        <taxon>Eukaryota</taxon>
        <taxon>Metazoa</taxon>
        <taxon>Ecdysozoa</taxon>
        <taxon>Arthropoda</taxon>
        <taxon>Hexapoda</taxon>
        <taxon>Insecta</taxon>
        <taxon>Pterygota</taxon>
        <taxon>Neoptera</taxon>
        <taxon>Polyneoptera</taxon>
        <taxon>Phasmatodea</taxon>
        <taxon>Timematodea</taxon>
        <taxon>Timematoidea</taxon>
        <taxon>Timematidae</taxon>
        <taxon>Timema</taxon>
    </lineage>
</organism>
<evidence type="ECO:0000256" key="4">
    <source>
        <dbReference type="ARBA" id="ARBA00022692"/>
    </source>
</evidence>
<dbReference type="InterPro" id="IPR027417">
    <property type="entry name" value="P-loop_NTPase"/>
</dbReference>
<name>A0A7R9PSG4_TIMGE</name>
<dbReference type="InterPro" id="IPR050352">
    <property type="entry name" value="ABCG_transporters"/>
</dbReference>
<dbReference type="GO" id="GO:0005524">
    <property type="term" value="F:ATP binding"/>
    <property type="evidence" value="ECO:0007669"/>
    <property type="project" value="InterPro"/>
</dbReference>
<evidence type="ECO:0000259" key="7">
    <source>
        <dbReference type="Pfam" id="PF00005"/>
    </source>
</evidence>
<dbReference type="GO" id="GO:0016887">
    <property type="term" value="F:ATP hydrolysis activity"/>
    <property type="evidence" value="ECO:0007669"/>
    <property type="project" value="InterPro"/>
</dbReference>
<evidence type="ECO:0000256" key="6">
    <source>
        <dbReference type="ARBA" id="ARBA00023136"/>
    </source>
</evidence>
<dbReference type="GO" id="GO:0140359">
    <property type="term" value="F:ABC-type transporter activity"/>
    <property type="evidence" value="ECO:0007669"/>
    <property type="project" value="InterPro"/>
</dbReference>
<accession>A0A7R9PSG4</accession>
<dbReference type="EMBL" id="OE854416">
    <property type="protein sequence ID" value="CAD7616536.1"/>
    <property type="molecule type" value="Genomic_DNA"/>
</dbReference>
<keyword evidence="3" id="KW-0813">Transport</keyword>
<protein>
    <recommendedName>
        <fullName evidence="7">ABC transporter domain-containing protein</fullName>
    </recommendedName>
</protein>
<gene>
    <name evidence="8" type="ORF">TGEB3V08_LOCUS11699</name>
</gene>
<keyword evidence="6" id="KW-0472">Membrane</keyword>
<dbReference type="PANTHER" id="PTHR48041:SF105">
    <property type="entry name" value="FI02074P"/>
    <property type="match status" value="1"/>
</dbReference>
<dbReference type="AlphaFoldDB" id="A0A7R9PSG4"/>
<dbReference type="Pfam" id="PF00005">
    <property type="entry name" value="ABC_tran"/>
    <property type="match status" value="1"/>
</dbReference>
<feature type="domain" description="ABC transporter" evidence="7">
    <location>
        <begin position="6"/>
        <end position="54"/>
    </location>
</feature>
<evidence type="ECO:0000256" key="5">
    <source>
        <dbReference type="ARBA" id="ARBA00022989"/>
    </source>
</evidence>
<proteinExistence type="inferred from homology"/>
<evidence type="ECO:0000256" key="1">
    <source>
        <dbReference type="ARBA" id="ARBA00004141"/>
    </source>
</evidence>
<comment type="similarity">
    <text evidence="2">Belongs to the ABC transporter superfamily. ABCG family. Eye pigment precursor importer (TC 3.A.1.204) subfamily.</text>
</comment>
<evidence type="ECO:0000256" key="2">
    <source>
        <dbReference type="ARBA" id="ARBA00005814"/>
    </source>
</evidence>
<keyword evidence="5" id="KW-1133">Transmembrane helix</keyword>
<reference evidence="8" key="1">
    <citation type="submission" date="2020-11" db="EMBL/GenBank/DDBJ databases">
        <authorList>
            <person name="Tran Van P."/>
        </authorList>
    </citation>
    <scope>NUCLEOTIDE SEQUENCE</scope>
</reference>
<dbReference type="GO" id="GO:0005886">
    <property type="term" value="C:plasma membrane"/>
    <property type="evidence" value="ECO:0007669"/>
    <property type="project" value="TreeGrafter"/>
</dbReference>
<sequence>MTIIIVEEVLESLFLKVCRDTRTERLSGGQRKRLSIALELVNNPPVVFIDEPTTGLDIVTVKKCITMLKSLARQGRTIICTIHQPTSTLLAEFDNVYVIARGQCVYQGDSSQIVPFLGRMGLNCPTTYNPADYS</sequence>
<dbReference type="SUPFAM" id="SSF52540">
    <property type="entry name" value="P-loop containing nucleoside triphosphate hydrolases"/>
    <property type="match status" value="1"/>
</dbReference>
<dbReference type="InterPro" id="IPR003439">
    <property type="entry name" value="ABC_transporter-like_ATP-bd"/>
</dbReference>
<dbReference type="PANTHER" id="PTHR48041">
    <property type="entry name" value="ABC TRANSPORTER G FAMILY MEMBER 28"/>
    <property type="match status" value="1"/>
</dbReference>
<dbReference type="Gene3D" id="3.40.50.300">
    <property type="entry name" value="P-loop containing nucleotide triphosphate hydrolases"/>
    <property type="match status" value="1"/>
</dbReference>
<comment type="subcellular location">
    <subcellularLocation>
        <location evidence="1">Membrane</location>
        <topology evidence="1">Multi-pass membrane protein</topology>
    </subcellularLocation>
</comment>
<evidence type="ECO:0000313" key="8">
    <source>
        <dbReference type="EMBL" id="CAD7616536.1"/>
    </source>
</evidence>
<keyword evidence="4" id="KW-0812">Transmembrane</keyword>
<evidence type="ECO:0000256" key="3">
    <source>
        <dbReference type="ARBA" id="ARBA00022448"/>
    </source>
</evidence>